<keyword evidence="6" id="KW-1185">Reference proteome</keyword>
<accession>A0A0T5VKE6</accession>
<proteinExistence type="predicted"/>
<protein>
    <recommendedName>
        <fullName evidence="4">HTH araC/xylS-type domain-containing protein</fullName>
    </recommendedName>
</protein>
<dbReference type="InterPro" id="IPR009057">
    <property type="entry name" value="Homeodomain-like_sf"/>
</dbReference>
<dbReference type="Gene3D" id="1.10.10.60">
    <property type="entry name" value="Homeodomain-like"/>
    <property type="match status" value="1"/>
</dbReference>
<feature type="domain" description="HTH araC/xylS-type" evidence="4">
    <location>
        <begin position="159"/>
        <end position="257"/>
    </location>
</feature>
<name>A0A0T5VKE6_9SPHI</name>
<dbReference type="AlphaFoldDB" id="A0A0T5VKE6"/>
<evidence type="ECO:0000313" key="5">
    <source>
        <dbReference type="EMBL" id="KRT14326.1"/>
    </source>
</evidence>
<dbReference type="GO" id="GO:0003700">
    <property type="term" value="F:DNA-binding transcription factor activity"/>
    <property type="evidence" value="ECO:0007669"/>
    <property type="project" value="InterPro"/>
</dbReference>
<dbReference type="RefSeq" id="WP_057934065.1">
    <property type="nucleotide sequence ID" value="NZ_LMZQ01000020.1"/>
</dbReference>
<dbReference type="OrthoDB" id="751487at2"/>
<dbReference type="GO" id="GO:0043565">
    <property type="term" value="F:sequence-specific DNA binding"/>
    <property type="evidence" value="ECO:0007669"/>
    <property type="project" value="InterPro"/>
</dbReference>
<dbReference type="SMART" id="SM00342">
    <property type="entry name" value="HTH_ARAC"/>
    <property type="match status" value="1"/>
</dbReference>
<comment type="caution">
    <text evidence="5">The sequence shown here is derived from an EMBL/GenBank/DDBJ whole genome shotgun (WGS) entry which is preliminary data.</text>
</comment>
<gene>
    <name evidence="5" type="ORF">ASU31_20175</name>
</gene>
<evidence type="ECO:0000256" key="1">
    <source>
        <dbReference type="ARBA" id="ARBA00023015"/>
    </source>
</evidence>
<keyword evidence="1" id="KW-0805">Transcription regulation</keyword>
<evidence type="ECO:0000256" key="2">
    <source>
        <dbReference type="ARBA" id="ARBA00023125"/>
    </source>
</evidence>
<reference evidence="5 6" key="1">
    <citation type="submission" date="2015-11" db="EMBL/GenBank/DDBJ databases">
        <title>Sequence of Pedobacter ginsenosidimutans.</title>
        <authorList>
            <person name="Carson E."/>
            <person name="Keyser V."/>
            <person name="Newman J."/>
            <person name="Miller J."/>
        </authorList>
    </citation>
    <scope>NUCLEOTIDE SEQUENCE [LARGE SCALE GENOMIC DNA]</scope>
    <source>
        <strain evidence="5 6">KACC 14530</strain>
    </source>
</reference>
<dbReference type="SUPFAM" id="SSF46689">
    <property type="entry name" value="Homeodomain-like"/>
    <property type="match status" value="1"/>
</dbReference>
<dbReference type="PANTHER" id="PTHR43280:SF32">
    <property type="entry name" value="TRANSCRIPTIONAL REGULATORY PROTEIN"/>
    <property type="match status" value="1"/>
</dbReference>
<dbReference type="Proteomes" id="UP000051950">
    <property type="component" value="Unassembled WGS sequence"/>
</dbReference>
<evidence type="ECO:0000313" key="6">
    <source>
        <dbReference type="Proteomes" id="UP000051950"/>
    </source>
</evidence>
<evidence type="ECO:0000259" key="4">
    <source>
        <dbReference type="PROSITE" id="PS01124"/>
    </source>
</evidence>
<dbReference type="Pfam" id="PF12833">
    <property type="entry name" value="HTH_18"/>
    <property type="match status" value="1"/>
</dbReference>
<dbReference type="PROSITE" id="PS01124">
    <property type="entry name" value="HTH_ARAC_FAMILY_2"/>
    <property type="match status" value="1"/>
</dbReference>
<dbReference type="InterPro" id="IPR018060">
    <property type="entry name" value="HTH_AraC"/>
</dbReference>
<organism evidence="5 6">
    <name type="scientific">Pedobacter ginsenosidimutans</name>
    <dbReference type="NCBI Taxonomy" id="687842"/>
    <lineage>
        <taxon>Bacteria</taxon>
        <taxon>Pseudomonadati</taxon>
        <taxon>Bacteroidota</taxon>
        <taxon>Sphingobacteriia</taxon>
        <taxon>Sphingobacteriales</taxon>
        <taxon>Sphingobacteriaceae</taxon>
        <taxon>Pedobacter</taxon>
    </lineage>
</organism>
<keyword evidence="2" id="KW-0238">DNA-binding</keyword>
<sequence>MIQLEPINGFFKRERALQAAYPMRMLIVREGNGFLCMNSGDYPLLKGRIFFIPEEGLVRLEGEITSGYWLSFSSLLYAEFLLQHLDPQAKNLFLNLSFRDLDSQESIKTYSLLDQLKKEINIKKDMPFLAQYLSLFLGFTAGLDGYLAALTLDDLQQVLRFRAILEQFYKQERSIQFYAEGMGMSSGRLNKFLDRVLGKSLTVLIKDRIMREAEELLLHSDYTVDEIAELLGFEQTTNFSTSFKRHKGISVLQFSRLT</sequence>
<dbReference type="EMBL" id="LMZQ01000020">
    <property type="protein sequence ID" value="KRT14326.1"/>
    <property type="molecule type" value="Genomic_DNA"/>
</dbReference>
<evidence type="ECO:0000256" key="3">
    <source>
        <dbReference type="ARBA" id="ARBA00023163"/>
    </source>
</evidence>
<dbReference type="PANTHER" id="PTHR43280">
    <property type="entry name" value="ARAC-FAMILY TRANSCRIPTIONAL REGULATOR"/>
    <property type="match status" value="1"/>
</dbReference>
<dbReference type="STRING" id="687842.ASU31_20175"/>
<keyword evidence="3" id="KW-0804">Transcription</keyword>